<evidence type="ECO:0000256" key="4">
    <source>
        <dbReference type="SAM" id="SignalP"/>
    </source>
</evidence>
<accession>A0A127JUM7</accession>
<evidence type="ECO:0000313" key="7">
    <source>
        <dbReference type="Proteomes" id="UP000070433"/>
    </source>
</evidence>
<dbReference type="PANTHER" id="PTHR30290:SF9">
    <property type="entry name" value="OLIGOPEPTIDE-BINDING PROTEIN APPA"/>
    <property type="match status" value="1"/>
</dbReference>
<dbReference type="Gene3D" id="3.10.105.10">
    <property type="entry name" value="Dipeptide-binding Protein, Domain 3"/>
    <property type="match status" value="1"/>
</dbReference>
<dbReference type="PANTHER" id="PTHR30290">
    <property type="entry name" value="PERIPLASMIC BINDING COMPONENT OF ABC TRANSPORTER"/>
    <property type="match status" value="1"/>
</dbReference>
<dbReference type="GO" id="GO:0043190">
    <property type="term" value="C:ATP-binding cassette (ABC) transporter complex"/>
    <property type="evidence" value="ECO:0007669"/>
    <property type="project" value="InterPro"/>
</dbReference>
<dbReference type="InterPro" id="IPR030678">
    <property type="entry name" value="Peptide/Ni-bd"/>
</dbReference>
<dbReference type="GO" id="GO:0030288">
    <property type="term" value="C:outer membrane-bounded periplasmic space"/>
    <property type="evidence" value="ECO:0007669"/>
    <property type="project" value="UniProtKB-ARBA"/>
</dbReference>
<dbReference type="InterPro" id="IPR000914">
    <property type="entry name" value="SBP_5_dom"/>
</dbReference>
<evidence type="ECO:0000313" key="6">
    <source>
        <dbReference type="EMBL" id="AMO23641.1"/>
    </source>
</evidence>
<evidence type="ECO:0000256" key="3">
    <source>
        <dbReference type="ARBA" id="ARBA00022729"/>
    </source>
</evidence>
<dbReference type="Pfam" id="PF00496">
    <property type="entry name" value="SBP_bac_5"/>
    <property type="match status" value="1"/>
</dbReference>
<dbReference type="Gene3D" id="3.40.190.10">
    <property type="entry name" value="Periplasmic binding protein-like II"/>
    <property type="match status" value="1"/>
</dbReference>
<dbReference type="CDD" id="cd08498">
    <property type="entry name" value="PBP2_NikA_DppA_OppA_like_2"/>
    <property type="match status" value="1"/>
</dbReference>
<evidence type="ECO:0000259" key="5">
    <source>
        <dbReference type="Pfam" id="PF00496"/>
    </source>
</evidence>
<dbReference type="GO" id="GO:0015833">
    <property type="term" value="P:peptide transport"/>
    <property type="evidence" value="ECO:0007669"/>
    <property type="project" value="TreeGrafter"/>
</dbReference>
<protein>
    <recommendedName>
        <fullName evidence="5">Solute-binding protein family 5 domain-containing protein</fullName>
    </recommendedName>
</protein>
<gene>
    <name evidence="6" type="ORF">UC35_13020</name>
</gene>
<dbReference type="AlphaFoldDB" id="A0A127JUM7"/>
<dbReference type="GO" id="GO:1904680">
    <property type="term" value="F:peptide transmembrane transporter activity"/>
    <property type="evidence" value="ECO:0007669"/>
    <property type="project" value="TreeGrafter"/>
</dbReference>
<feature type="chain" id="PRO_5007449739" description="Solute-binding protein family 5 domain-containing protein" evidence="4">
    <location>
        <begin position="29"/>
        <end position="528"/>
    </location>
</feature>
<dbReference type="InterPro" id="IPR039424">
    <property type="entry name" value="SBP_5"/>
</dbReference>
<keyword evidence="2" id="KW-0813">Transport</keyword>
<evidence type="ECO:0000256" key="2">
    <source>
        <dbReference type="ARBA" id="ARBA00022448"/>
    </source>
</evidence>
<dbReference type="Gene3D" id="3.90.76.10">
    <property type="entry name" value="Dipeptide-binding Protein, Domain 1"/>
    <property type="match status" value="1"/>
</dbReference>
<comment type="similarity">
    <text evidence="1">Belongs to the bacterial solute-binding protein 5 family.</text>
</comment>
<dbReference type="EMBL" id="CP010951">
    <property type="protein sequence ID" value="AMO23641.1"/>
    <property type="molecule type" value="Genomic_DNA"/>
</dbReference>
<sequence>MRVNKSLGLFRGVLLAVAVGVSASSAYAQTLTVGSATTPSMDPHFLFLTSNVAFNRHIYSGLTQINAGNVDPDLALSWRRLSPTQWEFKLRPNVKFHDGSPFTAEDVIHSLKRMTSIPNNPNPYSGVVGSIKDARAVDETTVAIDTALPEPLLPANLSLLSIVSKKATQGAGAADFESGKAAIGTGPFKYAGYVTGSRLEVVRNDAYYGARPQWEKVVFRLITQDASRIAALLSGEVDLIEQVPPADAAKLKENAKLTVYQVPSYRIYFLFAAQGPNSTEFATDKAGKPLPDNPMRDLRVRQALSLAIDRKAIAQRVMDGAATPIGQFASPVMKSYDNLVPELPYDVERAKKLLAEAGYPNGFGLTIHCSNDRYPNDAKICQTVGQMLSRAGLAMKVETQPKTIYLPKVFPPKGGYLFGLLAWGPFDGGNATGLNGIVHTYDPARRLGTYNSSNFSNPALDARIEDLNTEFDPAKRTATEREILADVTKQLPIIPLYAGSVIVATKKGIAYSARGDEMTLAWQARPAP</sequence>
<evidence type="ECO:0000256" key="1">
    <source>
        <dbReference type="ARBA" id="ARBA00005695"/>
    </source>
</evidence>
<feature type="signal peptide" evidence="4">
    <location>
        <begin position="1"/>
        <end position="28"/>
    </location>
</feature>
<keyword evidence="3 4" id="KW-0732">Signal</keyword>
<dbReference type="Proteomes" id="UP000070433">
    <property type="component" value="Chromosome"/>
</dbReference>
<keyword evidence="7" id="KW-1185">Reference proteome</keyword>
<dbReference type="PIRSF" id="PIRSF002741">
    <property type="entry name" value="MppA"/>
    <property type="match status" value="1"/>
</dbReference>
<dbReference type="RefSeq" id="WP_061500340.1">
    <property type="nucleotide sequence ID" value="NZ_CP010951.1"/>
</dbReference>
<organism evidence="6 7">
    <name type="scientific">Ramlibacter tataouinensis</name>
    <dbReference type="NCBI Taxonomy" id="94132"/>
    <lineage>
        <taxon>Bacteria</taxon>
        <taxon>Pseudomonadati</taxon>
        <taxon>Pseudomonadota</taxon>
        <taxon>Betaproteobacteria</taxon>
        <taxon>Burkholderiales</taxon>
        <taxon>Comamonadaceae</taxon>
        <taxon>Ramlibacter</taxon>
    </lineage>
</organism>
<dbReference type="OrthoDB" id="9801799at2"/>
<name>A0A127JUM7_9BURK</name>
<dbReference type="SUPFAM" id="SSF53850">
    <property type="entry name" value="Periplasmic binding protein-like II"/>
    <property type="match status" value="1"/>
</dbReference>
<feature type="domain" description="Solute-binding protein family 5" evidence="5">
    <location>
        <begin position="70"/>
        <end position="440"/>
    </location>
</feature>
<reference evidence="6 7" key="1">
    <citation type="journal article" date="2014" name="Int. J. Syst. Evol. Microbiol.">
        <title>Ramlibacter solisilvae sp. nov., isolated from forest soil, and emended description of the genus Ramlibacter.</title>
        <authorList>
            <person name="Lee H.J."/>
            <person name="Lee S.H."/>
            <person name="Lee S.S."/>
            <person name="Lee J.S."/>
            <person name="Kim Y."/>
            <person name="Kim S.C."/>
            <person name="Jeon C.O."/>
        </authorList>
    </citation>
    <scope>NUCLEOTIDE SEQUENCE [LARGE SCALE GENOMIC DNA]</scope>
    <source>
        <strain evidence="6 7">5-10</strain>
    </source>
</reference>
<proteinExistence type="inferred from homology"/>